<evidence type="ECO:0000256" key="8">
    <source>
        <dbReference type="ARBA" id="ARBA00035381"/>
    </source>
</evidence>
<dbReference type="GO" id="GO:0005840">
    <property type="term" value="C:ribosome"/>
    <property type="evidence" value="ECO:0007669"/>
    <property type="project" value="UniProtKB-KW"/>
</dbReference>
<evidence type="ECO:0000256" key="7">
    <source>
        <dbReference type="ARBA" id="ARBA00035194"/>
    </source>
</evidence>
<dbReference type="Pfam" id="PF25131">
    <property type="entry name" value="bL9m_N"/>
    <property type="match status" value="1"/>
</dbReference>
<dbReference type="GO" id="GO:1990904">
    <property type="term" value="C:ribonucleoprotein complex"/>
    <property type="evidence" value="ECO:0007669"/>
    <property type="project" value="UniProtKB-KW"/>
</dbReference>
<dbReference type="GeneTree" id="ENSGT00390000008281"/>
<dbReference type="PANTHER" id="PTHR21368">
    <property type="entry name" value="50S RIBOSOMAL PROTEIN L9"/>
    <property type="match status" value="1"/>
</dbReference>
<evidence type="ECO:0000256" key="6">
    <source>
        <dbReference type="ARBA" id="ARBA00023274"/>
    </source>
</evidence>
<organism evidence="12">
    <name type="scientific">Xenopus tropicalis</name>
    <name type="common">Western clawed frog</name>
    <name type="synonym">Silurana tropicalis</name>
    <dbReference type="NCBI Taxonomy" id="8364"/>
    <lineage>
        <taxon>Eukaryota</taxon>
        <taxon>Metazoa</taxon>
        <taxon>Chordata</taxon>
        <taxon>Craniata</taxon>
        <taxon>Vertebrata</taxon>
        <taxon>Euteleostomi</taxon>
        <taxon>Amphibia</taxon>
        <taxon>Batrachia</taxon>
        <taxon>Anura</taxon>
        <taxon>Pipoidea</taxon>
        <taxon>Pipidae</taxon>
        <taxon>Xenopodinae</taxon>
        <taxon>Xenopus</taxon>
        <taxon>Silurana</taxon>
    </lineage>
</organism>
<dbReference type="InterPro" id="IPR036935">
    <property type="entry name" value="Ribosomal_bL9_N_sf"/>
</dbReference>
<dbReference type="FunCoup" id="A0A803JAL1">
    <property type="interactions" value="2289"/>
</dbReference>
<accession>A0A803JAL1</accession>
<dbReference type="InterPro" id="IPR056864">
    <property type="entry name" value="MRP-L9_N"/>
</dbReference>
<feature type="domain" description="Large ribosomal subunit protein bL9m N-terminal" evidence="11">
    <location>
        <begin position="43"/>
        <end position="75"/>
    </location>
</feature>
<dbReference type="InterPro" id="IPR000244">
    <property type="entry name" value="Ribosomal_bL9"/>
</dbReference>
<proteinExistence type="inferred from homology"/>
<dbReference type="Gene3D" id="3.40.5.10">
    <property type="entry name" value="Ribosomal protein L9, N-terminal domain"/>
    <property type="match status" value="1"/>
</dbReference>
<evidence type="ECO:0000256" key="4">
    <source>
        <dbReference type="ARBA" id="ARBA00022980"/>
    </source>
</evidence>
<evidence type="ECO:0000256" key="2">
    <source>
        <dbReference type="ARBA" id="ARBA00010605"/>
    </source>
</evidence>
<keyword evidence="4" id="KW-0689">Ribosomal protein</keyword>
<evidence type="ECO:0000259" key="11">
    <source>
        <dbReference type="Pfam" id="PF25131"/>
    </source>
</evidence>
<evidence type="ECO:0000256" key="1">
    <source>
        <dbReference type="ARBA" id="ARBA00004173"/>
    </source>
</evidence>
<keyword evidence="6" id="KW-0687">Ribonucleoprotein</keyword>
<evidence type="ECO:0000256" key="3">
    <source>
        <dbReference type="ARBA" id="ARBA00022946"/>
    </source>
</evidence>
<dbReference type="InParanoid" id="A0A803JAL1"/>
<feature type="domain" description="Large ribosomal subunit protein bL9m C-terminal" evidence="10">
    <location>
        <begin position="144"/>
        <end position="230"/>
    </location>
</feature>
<dbReference type="GO" id="GO:0005739">
    <property type="term" value="C:mitochondrion"/>
    <property type="evidence" value="ECO:0007669"/>
    <property type="project" value="UniProtKB-SubCell"/>
</dbReference>
<dbReference type="Pfam" id="PF22078">
    <property type="entry name" value="Ribosomal_bL9m_C"/>
    <property type="match status" value="1"/>
</dbReference>
<evidence type="ECO:0000256" key="5">
    <source>
        <dbReference type="ARBA" id="ARBA00023128"/>
    </source>
</evidence>
<dbReference type="SUPFAM" id="SSF55658">
    <property type="entry name" value="L9 N-domain-like"/>
    <property type="match status" value="1"/>
</dbReference>
<dbReference type="InterPro" id="IPR054302">
    <property type="entry name" value="Ribosomal_bL9m_C"/>
</dbReference>
<evidence type="ECO:0000259" key="10">
    <source>
        <dbReference type="Pfam" id="PF22078"/>
    </source>
</evidence>
<dbReference type="AlphaFoldDB" id="A0A803JAL1"/>
<sequence length="259" mass="29469">TVLCPHIIPQGPLTVLYPHIIPSGTPTVLCPHIIPQGPPTGTVVVERWWKVNLPKEGEEPKLHPRRHRIYRVLEDTKHKKKEKMELLLTQTVPKLGGRGDTVFVEKPLGRNKLLPQGLAVYPSPENKKMFEEEKRRQQEGAPEDRIQTWTGEMTLRYLRDSHLEVGMKNNVGQWEVTKEIVARNLFKNLGVVAPVEALKIPEEPITKKGEYWCEVTVNGIDTVRIPMSVVNFERERTKLYKQRVARRAAAGAEAPEPGP</sequence>
<dbReference type="InterPro" id="IPR020070">
    <property type="entry name" value="Ribosomal_bL9_N"/>
</dbReference>
<dbReference type="Ensembl" id="ENSXETT00000114675">
    <property type="protein sequence ID" value="ENSXETP00000104934"/>
    <property type="gene ID" value="ENSXETG00000044839"/>
</dbReference>
<dbReference type="GO" id="GO:0003735">
    <property type="term" value="F:structural constituent of ribosome"/>
    <property type="evidence" value="ECO:0007669"/>
    <property type="project" value="InterPro"/>
</dbReference>
<dbReference type="Pfam" id="PF01281">
    <property type="entry name" value="Ribosomal_L9_N"/>
    <property type="match status" value="1"/>
</dbReference>
<feature type="domain" description="Ribosomal protein L9" evidence="9">
    <location>
        <begin position="84"/>
        <end position="130"/>
    </location>
</feature>
<dbReference type="FunFam" id="3.40.5.10:FF:000005">
    <property type="entry name" value="39S ribosomal protein L9, mitochondrial"/>
    <property type="match status" value="1"/>
</dbReference>
<comment type="subcellular location">
    <subcellularLocation>
        <location evidence="1">Mitochondrion</location>
    </subcellularLocation>
</comment>
<name>A0A803JAL1_XENTR</name>
<protein>
    <recommendedName>
        <fullName evidence="7">Large ribosomal subunit protein bL9m</fullName>
    </recommendedName>
    <alternativeName>
        <fullName evidence="8">39S ribosomal protein L9, mitochondrial</fullName>
    </alternativeName>
</protein>
<dbReference type="InterPro" id="IPR009027">
    <property type="entry name" value="Ribosomal_bL9/RNase_H1_N"/>
</dbReference>
<comment type="similarity">
    <text evidence="2">Belongs to the bacterial ribosomal protein bL9 family.</text>
</comment>
<dbReference type="GO" id="GO:0006412">
    <property type="term" value="P:translation"/>
    <property type="evidence" value="ECO:0007669"/>
    <property type="project" value="InterPro"/>
</dbReference>
<keyword evidence="3" id="KW-0809">Transit peptide</keyword>
<evidence type="ECO:0000313" key="12">
    <source>
        <dbReference type="Ensembl" id="ENSXETP00000104934"/>
    </source>
</evidence>
<keyword evidence="5" id="KW-0496">Mitochondrion</keyword>
<reference evidence="12" key="2">
    <citation type="submission" date="2021-03" db="UniProtKB">
        <authorList>
            <consortium name="Ensembl"/>
        </authorList>
    </citation>
    <scope>IDENTIFICATION</scope>
</reference>
<reference evidence="12" key="1">
    <citation type="journal article" date="2010" name="Science">
        <title>The genome of the Western clawed frog Xenopus tropicalis.</title>
        <authorList>
            <person name="Hellsten U."/>
            <person name="Harland R.M."/>
            <person name="Gilchrist M.J."/>
            <person name="Hendrix D."/>
            <person name="Jurka J."/>
            <person name="Kapitonov V."/>
            <person name="Ovcharenko I."/>
            <person name="Putnam N.H."/>
            <person name="Shu S."/>
            <person name="Taher L."/>
            <person name="Blitz I.L."/>
            <person name="Blumberg B."/>
            <person name="Dichmann D.S."/>
            <person name="Dubchak I."/>
            <person name="Amaya E."/>
            <person name="Detter J.C."/>
            <person name="Fletcher R."/>
            <person name="Gerhard D.S."/>
            <person name="Goodstein D."/>
            <person name="Graves T."/>
            <person name="Grigoriev I.V."/>
            <person name="Grimwood J."/>
            <person name="Kawashima T."/>
            <person name="Lindquist E."/>
            <person name="Lucas S.M."/>
            <person name="Mead P.E."/>
            <person name="Mitros T."/>
            <person name="Ogino H."/>
            <person name="Ohta Y."/>
            <person name="Poliakov A.V."/>
            <person name="Pollet N."/>
            <person name="Robert J."/>
            <person name="Salamov A."/>
            <person name="Sater A.K."/>
            <person name="Schmutz J."/>
            <person name="Terry A."/>
            <person name="Vize P.D."/>
            <person name="Warren W.C."/>
            <person name="Wells D."/>
            <person name="Wills A."/>
            <person name="Wilson R.K."/>
            <person name="Zimmerman L.B."/>
            <person name="Zorn A.M."/>
            <person name="Grainger R."/>
            <person name="Grammer T."/>
            <person name="Khokha M.K."/>
            <person name="Richardson P.M."/>
            <person name="Rokhsar D.S."/>
        </authorList>
    </citation>
    <scope>NUCLEOTIDE SEQUENCE [LARGE SCALE GENOMIC DNA]</scope>
    <source>
        <strain evidence="12">Nigerian</strain>
    </source>
</reference>
<evidence type="ECO:0000259" key="9">
    <source>
        <dbReference type="Pfam" id="PF01281"/>
    </source>
</evidence>